<feature type="chain" id="PRO_5039764255" description="Metalloendopeptidase" evidence="10">
    <location>
        <begin position="20"/>
        <end position="290"/>
    </location>
</feature>
<dbReference type="GO" id="GO:0006508">
    <property type="term" value="P:proteolysis"/>
    <property type="evidence" value="ECO:0007669"/>
    <property type="project" value="UniProtKB-KW"/>
</dbReference>
<evidence type="ECO:0000256" key="10">
    <source>
        <dbReference type="RuleBase" id="RU361183"/>
    </source>
</evidence>
<feature type="binding site" evidence="9">
    <location>
        <position position="194"/>
    </location>
    <ligand>
        <name>Zn(2+)</name>
        <dbReference type="ChEBI" id="CHEBI:29105"/>
        <note>catalytic</note>
    </ligand>
</feature>
<evidence type="ECO:0000256" key="6">
    <source>
        <dbReference type="ARBA" id="ARBA00023049"/>
    </source>
</evidence>
<dbReference type="EMBL" id="JAFDVH010000024">
    <property type="protein sequence ID" value="KAG7455380.1"/>
    <property type="molecule type" value="Genomic_DNA"/>
</dbReference>
<evidence type="ECO:0000256" key="4">
    <source>
        <dbReference type="ARBA" id="ARBA00022801"/>
    </source>
</evidence>
<feature type="binding site" evidence="9">
    <location>
        <position position="190"/>
    </location>
    <ligand>
        <name>Zn(2+)</name>
        <dbReference type="ChEBI" id="CHEBI:29105"/>
        <note>catalytic</note>
    </ligand>
</feature>
<dbReference type="InterPro" id="IPR024079">
    <property type="entry name" value="MetalloPept_cat_dom_sf"/>
</dbReference>
<sequence length="290" mass="33371">MSPAVVITLTFTLLCVAHCYPSVRMFSRTVAKKEGSQDFEHTHHLKLNNSFEEEELSVSAIIEKANRNIGQKLDKPLIVFGDIAVTGGLHNADPCTSKKCKWVKSPNGKVYVPYEISKMYSPNERYKIEEGLKSFTTSTCIRFRPRKEDDKDYLYIKSHDGCFSSIGRQGGLQLLSLKEPSCLHHHVIQHELLHALGFHHEHVRSDRDKHIEIHFENIEPDEQHNFKKVNTNNLETPYDYNSVMQYGRYAFSKNKKPTMIPIPDANVEIGKAKKMSPNDILRVNRLYKCK</sequence>
<dbReference type="Gene3D" id="3.40.390.10">
    <property type="entry name" value="Collagenase (Catalytic Domain)"/>
    <property type="match status" value="1"/>
</dbReference>
<proteinExistence type="predicted"/>
<keyword evidence="1 9" id="KW-0645">Protease</keyword>
<dbReference type="PROSITE" id="PS51864">
    <property type="entry name" value="ASTACIN"/>
    <property type="match status" value="1"/>
</dbReference>
<gene>
    <name evidence="12" type="ORF">MATL_G00256020</name>
</gene>
<dbReference type="PRINTS" id="PR00480">
    <property type="entry name" value="ASTACIN"/>
</dbReference>
<organism evidence="12 13">
    <name type="scientific">Megalops atlanticus</name>
    <name type="common">Tarpon</name>
    <name type="synonym">Clupea gigantea</name>
    <dbReference type="NCBI Taxonomy" id="7932"/>
    <lineage>
        <taxon>Eukaryota</taxon>
        <taxon>Metazoa</taxon>
        <taxon>Chordata</taxon>
        <taxon>Craniata</taxon>
        <taxon>Vertebrata</taxon>
        <taxon>Euteleostomi</taxon>
        <taxon>Actinopterygii</taxon>
        <taxon>Neopterygii</taxon>
        <taxon>Teleostei</taxon>
        <taxon>Elopiformes</taxon>
        <taxon>Megalopidae</taxon>
        <taxon>Megalops</taxon>
    </lineage>
</organism>
<keyword evidence="2 9" id="KW-0479">Metal-binding</keyword>
<name>A0A9D3PA34_MEGAT</name>
<evidence type="ECO:0000256" key="3">
    <source>
        <dbReference type="ARBA" id="ARBA00022729"/>
    </source>
</evidence>
<dbReference type="InterPro" id="IPR006026">
    <property type="entry name" value="Peptidase_Metallo"/>
</dbReference>
<dbReference type="PANTHER" id="PTHR10127">
    <property type="entry name" value="DISCOIDIN, CUB, EGF, LAMININ , AND ZINC METALLOPROTEASE DOMAIN CONTAINING"/>
    <property type="match status" value="1"/>
</dbReference>
<evidence type="ECO:0000256" key="9">
    <source>
        <dbReference type="PROSITE-ProRule" id="PRU01211"/>
    </source>
</evidence>
<dbReference type="SMART" id="SM00235">
    <property type="entry name" value="ZnMc"/>
    <property type="match status" value="1"/>
</dbReference>
<reference evidence="12" key="1">
    <citation type="submission" date="2021-01" db="EMBL/GenBank/DDBJ databases">
        <authorList>
            <person name="Zahm M."/>
            <person name="Roques C."/>
            <person name="Cabau C."/>
            <person name="Klopp C."/>
            <person name="Donnadieu C."/>
            <person name="Jouanno E."/>
            <person name="Lampietro C."/>
            <person name="Louis A."/>
            <person name="Herpin A."/>
            <person name="Echchiki A."/>
            <person name="Berthelot C."/>
            <person name="Parey E."/>
            <person name="Roest-Crollius H."/>
            <person name="Braasch I."/>
            <person name="Postlethwait J."/>
            <person name="Bobe J."/>
            <person name="Montfort J."/>
            <person name="Bouchez O."/>
            <person name="Begum T."/>
            <person name="Mejri S."/>
            <person name="Adams A."/>
            <person name="Chen W.-J."/>
            <person name="Guiguen Y."/>
        </authorList>
    </citation>
    <scope>NUCLEOTIDE SEQUENCE</scope>
    <source>
        <strain evidence="12">YG-15Mar2019-1</strain>
        <tissue evidence="12">Brain</tissue>
    </source>
</reference>
<evidence type="ECO:0000313" key="13">
    <source>
        <dbReference type="Proteomes" id="UP001046870"/>
    </source>
</evidence>
<keyword evidence="7" id="KW-0865">Zymogen</keyword>
<evidence type="ECO:0000313" key="12">
    <source>
        <dbReference type="EMBL" id="KAG7455380.1"/>
    </source>
</evidence>
<feature type="active site" evidence="9">
    <location>
        <position position="191"/>
    </location>
</feature>
<feature type="signal peptide" evidence="10">
    <location>
        <begin position="1"/>
        <end position="19"/>
    </location>
</feature>
<comment type="cofactor">
    <cofactor evidence="9 10">
        <name>Zn(2+)</name>
        <dbReference type="ChEBI" id="CHEBI:29105"/>
    </cofactor>
    <text evidence="9 10">Binds 1 zinc ion per subunit.</text>
</comment>
<feature type="domain" description="Peptidase M12A" evidence="11">
    <location>
        <begin position="91"/>
        <end position="290"/>
    </location>
</feature>
<evidence type="ECO:0000256" key="8">
    <source>
        <dbReference type="ARBA" id="ARBA00023157"/>
    </source>
</evidence>
<dbReference type="PANTHER" id="PTHR10127:SF899">
    <property type="entry name" value="ASTACIN-LIKE METALLOENDOPEPTIDASE-RELATED"/>
    <property type="match status" value="1"/>
</dbReference>
<evidence type="ECO:0000256" key="2">
    <source>
        <dbReference type="ARBA" id="ARBA00022723"/>
    </source>
</evidence>
<dbReference type="OrthoDB" id="291007at2759"/>
<dbReference type="AlphaFoldDB" id="A0A9D3PA34"/>
<accession>A0A9D3PA34</accession>
<evidence type="ECO:0000259" key="11">
    <source>
        <dbReference type="PROSITE" id="PS51864"/>
    </source>
</evidence>
<dbReference type="GO" id="GO:0004222">
    <property type="term" value="F:metalloendopeptidase activity"/>
    <property type="evidence" value="ECO:0007669"/>
    <property type="project" value="UniProtKB-UniRule"/>
</dbReference>
<keyword evidence="4 9" id="KW-0378">Hydrolase</keyword>
<comment type="caution">
    <text evidence="12">The sequence shown here is derived from an EMBL/GenBank/DDBJ whole genome shotgun (WGS) entry which is preliminary data.</text>
</comment>
<keyword evidence="13" id="KW-1185">Reference proteome</keyword>
<evidence type="ECO:0000256" key="5">
    <source>
        <dbReference type="ARBA" id="ARBA00022833"/>
    </source>
</evidence>
<keyword evidence="3 10" id="KW-0732">Signal</keyword>
<keyword evidence="6 9" id="KW-0482">Metalloprotease</keyword>
<dbReference type="EC" id="3.4.24.-" evidence="10"/>
<evidence type="ECO:0000256" key="1">
    <source>
        <dbReference type="ARBA" id="ARBA00022670"/>
    </source>
</evidence>
<dbReference type="SUPFAM" id="SSF55486">
    <property type="entry name" value="Metalloproteases ('zincins'), catalytic domain"/>
    <property type="match status" value="1"/>
</dbReference>
<comment type="caution">
    <text evidence="9">Lacks conserved residue(s) required for the propagation of feature annotation.</text>
</comment>
<keyword evidence="8" id="KW-1015">Disulfide bond</keyword>
<feature type="binding site" evidence="9">
    <location>
        <position position="200"/>
    </location>
    <ligand>
        <name>Zn(2+)</name>
        <dbReference type="ChEBI" id="CHEBI:29105"/>
        <note>catalytic</note>
    </ligand>
</feature>
<dbReference type="FunFam" id="3.40.390.10:FF:000040">
    <property type="entry name" value="Metalloendopeptidase"/>
    <property type="match status" value="1"/>
</dbReference>
<evidence type="ECO:0000256" key="7">
    <source>
        <dbReference type="ARBA" id="ARBA00023145"/>
    </source>
</evidence>
<protein>
    <recommendedName>
        <fullName evidence="10">Metalloendopeptidase</fullName>
        <ecNumber evidence="10">3.4.24.-</ecNumber>
    </recommendedName>
</protein>
<dbReference type="GO" id="GO:0008270">
    <property type="term" value="F:zinc ion binding"/>
    <property type="evidence" value="ECO:0007669"/>
    <property type="project" value="UniProtKB-UniRule"/>
</dbReference>
<dbReference type="InterPro" id="IPR001506">
    <property type="entry name" value="Peptidase_M12A"/>
</dbReference>
<dbReference type="Pfam" id="PF01400">
    <property type="entry name" value="Astacin"/>
    <property type="match status" value="1"/>
</dbReference>
<keyword evidence="5 9" id="KW-0862">Zinc</keyword>
<dbReference type="Proteomes" id="UP001046870">
    <property type="component" value="Chromosome 24"/>
</dbReference>